<reference evidence="1" key="1">
    <citation type="submission" date="2020-11" db="EMBL/GenBank/DDBJ databases">
        <title>Sequencing the genomes of 1000 actinobacteria strains.</title>
        <authorList>
            <person name="Klenk H.-P."/>
        </authorList>
    </citation>
    <scope>NUCLEOTIDE SEQUENCE</scope>
    <source>
        <strain evidence="1">DSM 45632</strain>
    </source>
</reference>
<evidence type="ECO:0000313" key="1">
    <source>
        <dbReference type="EMBL" id="MBG6122619.1"/>
    </source>
</evidence>
<organism evidence="1 2">
    <name type="scientific">Corynebacterium aquatimens</name>
    <dbReference type="NCBI Taxonomy" id="1190508"/>
    <lineage>
        <taxon>Bacteria</taxon>
        <taxon>Bacillati</taxon>
        <taxon>Actinomycetota</taxon>
        <taxon>Actinomycetes</taxon>
        <taxon>Mycobacteriales</taxon>
        <taxon>Corynebacteriaceae</taxon>
        <taxon>Corynebacterium</taxon>
    </lineage>
</organism>
<keyword evidence="2" id="KW-1185">Reference proteome</keyword>
<dbReference type="InterPro" id="IPR010281">
    <property type="entry name" value="DUF885"/>
</dbReference>
<evidence type="ECO:0000313" key="2">
    <source>
        <dbReference type="Proteomes" id="UP000658613"/>
    </source>
</evidence>
<dbReference type="AlphaFoldDB" id="A0A931DW60"/>
<dbReference type="RefSeq" id="WP_231375503.1">
    <property type="nucleotide sequence ID" value="NZ_CP046980.1"/>
</dbReference>
<protein>
    <submittedName>
        <fullName evidence="1">Uncharacterized protein (DUF885 family)</fullName>
    </submittedName>
</protein>
<name>A0A931DW60_9CORY</name>
<dbReference type="PANTHER" id="PTHR33361">
    <property type="entry name" value="GLR0591 PROTEIN"/>
    <property type="match status" value="1"/>
</dbReference>
<gene>
    <name evidence="1" type="ORF">IW254_001588</name>
</gene>
<dbReference type="PANTHER" id="PTHR33361:SF2">
    <property type="entry name" value="DUF885 DOMAIN-CONTAINING PROTEIN"/>
    <property type="match status" value="1"/>
</dbReference>
<sequence length="549" mass="61281">MTAKRTPSLLDATCEAFVYDLAEISPTLGTELGLEGYDGELQDFSPNYWSAIADRIRELIADVDALNDGTDASDDEDDFDSIDELTAEILRERMSVELELHHQGENLRQLNNITSPVQEIRKALTVMPKDTADDLENVESRLRQVSASLAGYRESLAEAASQGDVASARQIDCVTSQCEALADDGSLLEDLGLAPDNDAVRTAKGAFADMGDWLSTELAPLAKHYDAVGRDRYELFSEYFLGRQIDLDEAYDWSLEELKKLVERQGAVAKKLYGDDVNVRGAYRRLDNDPGYSLTDSEVFVSWMQDMSDRLIDQLDGTLFTLPEELRTIECALGEAGHGGVVYAPPSEDLSRPGTLWWSTPGGETIHAWHELTKICHEGVPGHHVQQGIAMAQRNTLNLWRRTMNFNSAHGEGWSVYAENLMEEVGFFEDPAYEMGLLDSVRLRLARVAVDIGVHLRKQTPDGTGTWDVAYAKAFLRDNTAMNEARLGFELDRYLGWPGQATSYALGYRDWLDLRDAALAQGMSLKEFHDKALRLGSMPMDILRRHVLN</sequence>
<dbReference type="EMBL" id="JADOUE010000001">
    <property type="protein sequence ID" value="MBG6122619.1"/>
    <property type="molecule type" value="Genomic_DNA"/>
</dbReference>
<comment type="caution">
    <text evidence="1">The sequence shown here is derived from an EMBL/GenBank/DDBJ whole genome shotgun (WGS) entry which is preliminary data.</text>
</comment>
<dbReference type="Pfam" id="PF05960">
    <property type="entry name" value="DUF885"/>
    <property type="match status" value="1"/>
</dbReference>
<accession>A0A931DW60</accession>
<proteinExistence type="predicted"/>
<dbReference type="Proteomes" id="UP000658613">
    <property type="component" value="Unassembled WGS sequence"/>
</dbReference>